<reference evidence="2 3" key="1">
    <citation type="submission" date="2020-02" db="EMBL/GenBank/DDBJ databases">
        <authorList>
            <person name="Chaudhuri R."/>
        </authorList>
    </citation>
    <scope>NUCLEOTIDE SEQUENCE [LARGE SCALE GENOMIC DNA]</scope>
    <source>
        <strain evidence="2">SFB21</strain>
    </source>
</reference>
<evidence type="ECO:0008006" key="4">
    <source>
        <dbReference type="Google" id="ProtNLM"/>
    </source>
</evidence>
<feature type="transmembrane region" description="Helical" evidence="1">
    <location>
        <begin position="76"/>
        <end position="93"/>
    </location>
</feature>
<dbReference type="EMBL" id="CADDTS010000037">
    <property type="protein sequence ID" value="CAB1218308.1"/>
    <property type="molecule type" value="Genomic_DNA"/>
</dbReference>
<feature type="transmembrane region" description="Helical" evidence="1">
    <location>
        <begin position="119"/>
        <end position="141"/>
    </location>
</feature>
<keyword evidence="1" id="KW-0472">Membrane</keyword>
<evidence type="ECO:0000256" key="1">
    <source>
        <dbReference type="SAM" id="Phobius"/>
    </source>
</evidence>
<keyword evidence="1" id="KW-0812">Transmembrane</keyword>
<comment type="caution">
    <text evidence="2">The sequence shown here is derived from an EMBL/GenBank/DDBJ whole genome shotgun (WGS) entry which is preliminary data.</text>
</comment>
<proteinExistence type="predicted"/>
<evidence type="ECO:0000313" key="2">
    <source>
        <dbReference type="EMBL" id="CAB1218308.1"/>
    </source>
</evidence>
<dbReference type="Proteomes" id="UP000489961">
    <property type="component" value="Unassembled WGS sequence"/>
</dbReference>
<name>A0A811GCJ3_9GAMM</name>
<evidence type="ECO:0000313" key="3">
    <source>
        <dbReference type="Proteomes" id="UP000489961"/>
    </source>
</evidence>
<keyword evidence="1" id="KW-1133">Transmembrane helix</keyword>
<feature type="transmembrane region" description="Helical" evidence="1">
    <location>
        <begin position="52"/>
        <end position="70"/>
    </location>
</feature>
<dbReference type="AlphaFoldDB" id="A0A811GCJ3"/>
<sequence length="143" mass="16600">MSELKESHLKLWNPNAAGCWALLVTPICSSYLLYKNAQNLNNQDDMTKAKNWMVAGLAVWLLSVCCAIYYPENTGMINGFSLWYLILWYFLFVRKQVENLKQQFGESYLRYESFEWFKFLIIGFVVRLILIGLSIVIVSSFGS</sequence>
<accession>A0A811GCJ3</accession>
<gene>
    <name evidence="2" type="ORF">SFB21_2219</name>
</gene>
<dbReference type="RefSeq" id="WP_174560076.1">
    <property type="nucleotide sequence ID" value="NZ_CADDTS010000037.1"/>
</dbReference>
<protein>
    <recommendedName>
        <fullName evidence="4">DUF4234 domain-containing protein</fullName>
    </recommendedName>
</protein>
<organism evidence="2 3">
    <name type="scientific">Acinetobacter bouvetii</name>
    <dbReference type="NCBI Taxonomy" id="202951"/>
    <lineage>
        <taxon>Bacteria</taxon>
        <taxon>Pseudomonadati</taxon>
        <taxon>Pseudomonadota</taxon>
        <taxon>Gammaproteobacteria</taxon>
        <taxon>Moraxellales</taxon>
        <taxon>Moraxellaceae</taxon>
        <taxon>Acinetobacter</taxon>
    </lineage>
</organism>
<feature type="transmembrane region" description="Helical" evidence="1">
    <location>
        <begin position="12"/>
        <end position="32"/>
    </location>
</feature>